<dbReference type="RefSeq" id="WP_141585089.1">
    <property type="nucleotide sequence ID" value="NZ_SPAZ01000271.1"/>
</dbReference>
<dbReference type="EMBL" id="SPAZ01000271">
    <property type="protein sequence ID" value="TQE23567.1"/>
    <property type="molecule type" value="Genomic_DNA"/>
</dbReference>
<evidence type="ECO:0000256" key="1">
    <source>
        <dbReference type="SAM" id="Phobius"/>
    </source>
</evidence>
<feature type="transmembrane region" description="Helical" evidence="1">
    <location>
        <begin position="46"/>
        <end position="67"/>
    </location>
</feature>
<name>A0AAE8VW92_9ACTN</name>
<dbReference type="AlphaFoldDB" id="A0AAE8VW92"/>
<keyword evidence="1" id="KW-1133">Transmembrane helix</keyword>
<accession>A0AAE8VW92</accession>
<feature type="transmembrane region" description="Helical" evidence="1">
    <location>
        <begin position="73"/>
        <end position="95"/>
    </location>
</feature>
<protein>
    <submittedName>
        <fullName evidence="2">Uncharacterized protein</fullName>
    </submittedName>
</protein>
<keyword evidence="1" id="KW-0472">Membrane</keyword>
<evidence type="ECO:0000313" key="3">
    <source>
        <dbReference type="Proteomes" id="UP000318720"/>
    </source>
</evidence>
<sequence length="102" mass="10391">MAHRDPPGHLAPHIPADDWNRATATGAPVVIVVNGPTPTRIPWRRALTVLAVTGAAAMGGWGLVVAVCTLLDATAHAVTVIAGAAGPIGIGGITLRLTRSRH</sequence>
<organism evidence="2 3">
    <name type="scientific">Streptomyces ipomoeae</name>
    <dbReference type="NCBI Taxonomy" id="103232"/>
    <lineage>
        <taxon>Bacteria</taxon>
        <taxon>Bacillati</taxon>
        <taxon>Actinomycetota</taxon>
        <taxon>Actinomycetes</taxon>
        <taxon>Kitasatosporales</taxon>
        <taxon>Streptomycetaceae</taxon>
        <taxon>Streptomyces</taxon>
    </lineage>
</organism>
<comment type="caution">
    <text evidence="2">The sequence shown here is derived from an EMBL/GenBank/DDBJ whole genome shotgun (WGS) entry which is preliminary data.</text>
</comment>
<proteinExistence type="predicted"/>
<reference evidence="2 3" key="1">
    <citation type="submission" date="2019-03" db="EMBL/GenBank/DDBJ databases">
        <title>Comparative genomic analyses of the sweetpotato soil rot pathogen, Streptomyces ipomoeae.</title>
        <authorList>
            <person name="Ruschel Soares N."/>
            <person name="Badger J.H."/>
            <person name="Huguet-Tapia J.C."/>
            <person name="Clark C.A."/>
            <person name="Pettis G.S."/>
        </authorList>
    </citation>
    <scope>NUCLEOTIDE SEQUENCE [LARGE SCALE GENOMIC DNA]</scope>
    <source>
        <strain evidence="2 3">88-35</strain>
    </source>
</reference>
<gene>
    <name evidence="2" type="ORF">Sipo8835_34705</name>
</gene>
<keyword evidence="1" id="KW-0812">Transmembrane</keyword>
<dbReference type="Proteomes" id="UP000318720">
    <property type="component" value="Unassembled WGS sequence"/>
</dbReference>
<evidence type="ECO:0000313" key="2">
    <source>
        <dbReference type="EMBL" id="TQE23567.1"/>
    </source>
</evidence>